<feature type="transmembrane region" description="Helical" evidence="7">
    <location>
        <begin position="259"/>
        <end position="278"/>
    </location>
</feature>
<keyword evidence="5 7" id="KW-1133">Transmembrane helix</keyword>
<dbReference type="Proteomes" id="UP000000323">
    <property type="component" value="Chromosome 1"/>
</dbReference>
<dbReference type="OrthoDB" id="9784933at2"/>
<comment type="similarity">
    <text evidence="7">Belongs to the binding-protein-dependent transport system permease family.</text>
</comment>
<sequence>MALYRSMGRSEKLWDAGVYLLLTLSAIVVIVPIWYVLMISITPFEVWARTGGTLLPHPSEITFEAYKQLLSSWRLPRAFQVSVFITVFGTLLNLIFTTMMAYPLSKKNFRLRNPILLFILFTLLFNGGLVPTYIVVRNLGLIDSYLALILPGLISGFNVLIMKAFFQNIPDELEEAAKIDGASDFQVLWHIILPLSKPILATIGLFYAVGHWNSFFDAILYIRSADKQPLQVVLREILAAGNLTNYVPVEHETMPTESLRMAAVVISTIPVLIVYPFLQRHFTAGVLLGSIKE</sequence>
<keyword evidence="2 7" id="KW-0813">Transport</keyword>
<evidence type="ECO:0000256" key="5">
    <source>
        <dbReference type="ARBA" id="ARBA00022989"/>
    </source>
</evidence>
<dbReference type="KEGG" id="ttr:Tter_1102"/>
<dbReference type="PROSITE" id="PS50928">
    <property type="entry name" value="ABC_TM1"/>
    <property type="match status" value="1"/>
</dbReference>
<dbReference type="PANTHER" id="PTHR43744:SF9">
    <property type="entry name" value="POLYGALACTURONAN_RHAMNOGALACTURONAN TRANSPORT SYSTEM PERMEASE PROTEIN YTCP"/>
    <property type="match status" value="1"/>
</dbReference>
<feature type="transmembrane region" description="Helical" evidence="7">
    <location>
        <begin position="78"/>
        <end position="102"/>
    </location>
</feature>
<keyword evidence="4 7" id="KW-0812">Transmembrane</keyword>
<name>D1CB53_THET1</name>
<reference evidence="10" key="1">
    <citation type="journal article" date="2010" name="Stand. Genomic Sci.">
        <title>Complete genome sequence of 'Thermobaculum terrenum' type strain (YNP1).</title>
        <authorList>
            <person name="Kiss H."/>
            <person name="Cleland D."/>
            <person name="Lapidus A."/>
            <person name="Lucas S."/>
            <person name="Glavina Del Rio T."/>
            <person name="Nolan M."/>
            <person name="Tice H."/>
            <person name="Han C."/>
            <person name="Goodwin L."/>
            <person name="Pitluck S."/>
            <person name="Liolios K."/>
            <person name="Ivanova N."/>
            <person name="Mavromatis K."/>
            <person name="Ovchinnikova G."/>
            <person name="Pati A."/>
            <person name="Chen A."/>
            <person name="Palaniappan K."/>
            <person name="Land M."/>
            <person name="Hauser L."/>
            <person name="Chang Y."/>
            <person name="Jeffries C."/>
            <person name="Lu M."/>
            <person name="Brettin T."/>
            <person name="Detter J."/>
            <person name="Goker M."/>
            <person name="Tindall B."/>
            <person name="Beck B."/>
            <person name="McDermott T."/>
            <person name="Woyke T."/>
            <person name="Bristow J."/>
            <person name="Eisen J."/>
            <person name="Markowitz V."/>
            <person name="Hugenholtz P."/>
            <person name="Kyrpides N."/>
            <person name="Klenk H."/>
            <person name="Cheng J."/>
        </authorList>
    </citation>
    <scope>NUCLEOTIDE SEQUENCE [LARGE SCALE GENOMIC DNA]</scope>
    <source>
        <strain evidence="10">ATCC BAA-798 / YNP1</strain>
    </source>
</reference>
<dbReference type="Gene3D" id="1.10.3720.10">
    <property type="entry name" value="MetI-like"/>
    <property type="match status" value="1"/>
</dbReference>
<keyword evidence="6 7" id="KW-0472">Membrane</keyword>
<keyword evidence="3" id="KW-1003">Cell membrane</keyword>
<feature type="transmembrane region" description="Helical" evidence="7">
    <location>
        <begin position="114"/>
        <end position="134"/>
    </location>
</feature>
<dbReference type="RefSeq" id="WP_012875053.1">
    <property type="nucleotide sequence ID" value="NC_013525.1"/>
</dbReference>
<evidence type="ECO:0000256" key="2">
    <source>
        <dbReference type="ARBA" id="ARBA00022448"/>
    </source>
</evidence>
<dbReference type="InterPro" id="IPR000515">
    <property type="entry name" value="MetI-like"/>
</dbReference>
<dbReference type="PANTHER" id="PTHR43744">
    <property type="entry name" value="ABC TRANSPORTER PERMEASE PROTEIN MG189-RELATED-RELATED"/>
    <property type="match status" value="1"/>
</dbReference>
<feature type="transmembrane region" description="Helical" evidence="7">
    <location>
        <begin position="187"/>
        <end position="209"/>
    </location>
</feature>
<dbReference type="InterPro" id="IPR035906">
    <property type="entry name" value="MetI-like_sf"/>
</dbReference>
<dbReference type="EMBL" id="CP001825">
    <property type="protein sequence ID" value="ACZ42018.1"/>
    <property type="molecule type" value="Genomic_DNA"/>
</dbReference>
<evidence type="ECO:0000256" key="7">
    <source>
        <dbReference type="RuleBase" id="RU363032"/>
    </source>
</evidence>
<feature type="transmembrane region" description="Helical" evidence="7">
    <location>
        <begin position="146"/>
        <end position="166"/>
    </location>
</feature>
<dbReference type="AlphaFoldDB" id="D1CB53"/>
<feature type="transmembrane region" description="Helical" evidence="7">
    <location>
        <begin position="16"/>
        <end position="37"/>
    </location>
</feature>
<evidence type="ECO:0000256" key="4">
    <source>
        <dbReference type="ARBA" id="ARBA00022692"/>
    </source>
</evidence>
<evidence type="ECO:0000256" key="3">
    <source>
        <dbReference type="ARBA" id="ARBA00022475"/>
    </source>
</evidence>
<evidence type="ECO:0000313" key="10">
    <source>
        <dbReference type="Proteomes" id="UP000000323"/>
    </source>
</evidence>
<accession>D1CB53</accession>
<dbReference type="Pfam" id="PF00528">
    <property type="entry name" value="BPD_transp_1"/>
    <property type="match status" value="1"/>
</dbReference>
<evidence type="ECO:0000313" key="9">
    <source>
        <dbReference type="EMBL" id="ACZ42018.1"/>
    </source>
</evidence>
<dbReference type="CDD" id="cd06261">
    <property type="entry name" value="TM_PBP2"/>
    <property type="match status" value="1"/>
</dbReference>
<organism evidence="9 10">
    <name type="scientific">Thermobaculum terrenum (strain ATCC BAA-798 / CCMEE 7001 / YNP1)</name>
    <dbReference type="NCBI Taxonomy" id="525904"/>
    <lineage>
        <taxon>Bacteria</taxon>
        <taxon>Bacillati</taxon>
        <taxon>Chloroflexota</taxon>
        <taxon>Chloroflexia</taxon>
        <taxon>Candidatus Thermobaculales</taxon>
        <taxon>Candidatus Thermobaculaceae</taxon>
        <taxon>Thermobaculum</taxon>
    </lineage>
</organism>
<proteinExistence type="inferred from homology"/>
<dbReference type="STRING" id="525904.Tter_1102"/>
<dbReference type="SUPFAM" id="SSF161098">
    <property type="entry name" value="MetI-like"/>
    <property type="match status" value="1"/>
</dbReference>
<protein>
    <submittedName>
        <fullName evidence="9">Binding-protein-dependent transport systems inner membrane component</fullName>
    </submittedName>
</protein>
<evidence type="ECO:0000259" key="8">
    <source>
        <dbReference type="PROSITE" id="PS50928"/>
    </source>
</evidence>
<feature type="domain" description="ABC transmembrane type-1" evidence="8">
    <location>
        <begin position="79"/>
        <end position="278"/>
    </location>
</feature>
<keyword evidence="10" id="KW-1185">Reference proteome</keyword>
<comment type="subcellular location">
    <subcellularLocation>
        <location evidence="1 7">Cell membrane</location>
        <topology evidence="1 7">Multi-pass membrane protein</topology>
    </subcellularLocation>
</comment>
<dbReference type="eggNOG" id="COG0395">
    <property type="taxonomic scope" value="Bacteria"/>
</dbReference>
<dbReference type="GO" id="GO:0055085">
    <property type="term" value="P:transmembrane transport"/>
    <property type="evidence" value="ECO:0007669"/>
    <property type="project" value="InterPro"/>
</dbReference>
<evidence type="ECO:0000256" key="6">
    <source>
        <dbReference type="ARBA" id="ARBA00023136"/>
    </source>
</evidence>
<evidence type="ECO:0000256" key="1">
    <source>
        <dbReference type="ARBA" id="ARBA00004651"/>
    </source>
</evidence>
<dbReference type="GO" id="GO:0005886">
    <property type="term" value="C:plasma membrane"/>
    <property type="evidence" value="ECO:0007669"/>
    <property type="project" value="UniProtKB-SubCell"/>
</dbReference>
<gene>
    <name evidence="9" type="ordered locus">Tter_1102</name>
</gene>
<dbReference type="HOGENOM" id="CLU_016047_1_0_0"/>